<dbReference type="EMBL" id="LGAP01000001">
    <property type="protein sequence ID" value="KOF22382.1"/>
    <property type="molecule type" value="Genomic_DNA"/>
</dbReference>
<evidence type="ECO:0000313" key="2">
    <source>
        <dbReference type="Proteomes" id="UP000037425"/>
    </source>
</evidence>
<dbReference type="Pfam" id="PF20339">
    <property type="entry name" value="DUF6634"/>
    <property type="match status" value="1"/>
</dbReference>
<comment type="caution">
    <text evidence="1">The sequence shown here is derived from an EMBL/GenBank/DDBJ whole genome shotgun (WGS) entry which is preliminary data.</text>
</comment>
<evidence type="ECO:0000313" key="1">
    <source>
        <dbReference type="EMBL" id="KOF22382.1"/>
    </source>
</evidence>
<sequence>MHYTFVNADTLARLTDDIRKAASEGFGPGMLAGAPFLDEYALVPQPAVGLTGIVTGHPRIADGRRCFSTQVFHINAEQGVARTLNRWYRLGRPHGSERN</sequence>
<dbReference type="OrthoDB" id="7870532at2"/>
<gene>
    <name evidence="1" type="ORF">AC244_02280</name>
</gene>
<dbReference type="AlphaFoldDB" id="A0A0L8C602"/>
<dbReference type="InterPro" id="IPR046574">
    <property type="entry name" value="DUF6634"/>
</dbReference>
<name>A0A0L8C602_ENSAD</name>
<dbReference type="PATRIC" id="fig|106592.7.peg.489"/>
<dbReference type="RefSeq" id="WP_053247185.1">
    <property type="nucleotide sequence ID" value="NZ_LGAP01000001.1"/>
</dbReference>
<protein>
    <submittedName>
        <fullName evidence="1">Uncharacterized protein</fullName>
    </submittedName>
</protein>
<organism evidence="1 2">
    <name type="scientific">Ensifer adhaerens</name>
    <name type="common">Sinorhizobium morelense</name>
    <dbReference type="NCBI Taxonomy" id="106592"/>
    <lineage>
        <taxon>Bacteria</taxon>
        <taxon>Pseudomonadati</taxon>
        <taxon>Pseudomonadota</taxon>
        <taxon>Alphaproteobacteria</taxon>
        <taxon>Hyphomicrobiales</taxon>
        <taxon>Rhizobiaceae</taxon>
        <taxon>Sinorhizobium/Ensifer group</taxon>
        <taxon>Ensifer</taxon>
    </lineage>
</organism>
<accession>A0A0L8C602</accession>
<reference evidence="2" key="1">
    <citation type="submission" date="2015-07" db="EMBL/GenBank/DDBJ databases">
        <title>Whole genome sequence of an Ensifer adhaerens strain isolated from a cave pool in the Wind Cave National Park.</title>
        <authorList>
            <person name="Eng W.W.H."/>
            <person name="Gan H.M."/>
            <person name="Barton H.A."/>
            <person name="Savka M.A."/>
        </authorList>
    </citation>
    <scope>NUCLEOTIDE SEQUENCE [LARGE SCALE GENOMIC DNA]</scope>
    <source>
        <strain evidence="2">SD006</strain>
    </source>
</reference>
<proteinExistence type="predicted"/>
<dbReference type="Proteomes" id="UP000037425">
    <property type="component" value="Unassembled WGS sequence"/>
</dbReference>